<evidence type="ECO:0000313" key="3">
    <source>
        <dbReference type="Proteomes" id="UP000321947"/>
    </source>
</evidence>
<dbReference type="CDD" id="cd00303">
    <property type="entry name" value="retropepsin_like"/>
    <property type="match status" value="1"/>
</dbReference>
<accession>A0A5D3C7M9</accession>
<dbReference type="PANTHER" id="PTHR15503:SF22">
    <property type="entry name" value="TRANSPOSON TY3-I GAG POLYPROTEIN"/>
    <property type="match status" value="1"/>
</dbReference>
<dbReference type="InterPro" id="IPR021109">
    <property type="entry name" value="Peptidase_aspartic_dom_sf"/>
</dbReference>
<dbReference type="InterPro" id="IPR032567">
    <property type="entry name" value="RTL1-rel"/>
</dbReference>
<dbReference type="Pfam" id="PF08284">
    <property type="entry name" value="RVP_2"/>
    <property type="match status" value="1"/>
</dbReference>
<protein>
    <submittedName>
        <fullName evidence="2">Ty3-gypsy retrotransposon protein</fullName>
    </submittedName>
</protein>
<dbReference type="EMBL" id="SSTD01013061">
    <property type="protein sequence ID" value="TYK07871.1"/>
    <property type="molecule type" value="Genomic_DNA"/>
</dbReference>
<dbReference type="AlphaFoldDB" id="A0A5D3C7M9"/>
<dbReference type="PANTHER" id="PTHR15503">
    <property type="entry name" value="LDOC1 RELATED"/>
    <property type="match status" value="1"/>
</dbReference>
<reference evidence="2 3" key="1">
    <citation type="submission" date="2019-08" db="EMBL/GenBank/DDBJ databases">
        <title>Draft genome sequences of two oriental melons (Cucumis melo L. var makuwa).</title>
        <authorList>
            <person name="Kwon S.-Y."/>
        </authorList>
    </citation>
    <scope>NUCLEOTIDE SEQUENCE [LARGE SCALE GENOMIC DNA]</scope>
    <source>
        <strain evidence="3">cv. Chang Bougi</strain>
        <tissue evidence="2">Leaf</tissue>
    </source>
</reference>
<dbReference type="Proteomes" id="UP000321947">
    <property type="component" value="Unassembled WGS sequence"/>
</dbReference>
<organism evidence="2 3">
    <name type="scientific">Cucumis melo var. makuwa</name>
    <name type="common">Oriental melon</name>
    <dbReference type="NCBI Taxonomy" id="1194695"/>
    <lineage>
        <taxon>Eukaryota</taxon>
        <taxon>Viridiplantae</taxon>
        <taxon>Streptophyta</taxon>
        <taxon>Embryophyta</taxon>
        <taxon>Tracheophyta</taxon>
        <taxon>Spermatophyta</taxon>
        <taxon>Magnoliopsida</taxon>
        <taxon>eudicotyledons</taxon>
        <taxon>Gunneridae</taxon>
        <taxon>Pentapetalae</taxon>
        <taxon>rosids</taxon>
        <taxon>fabids</taxon>
        <taxon>Cucurbitales</taxon>
        <taxon>Cucurbitaceae</taxon>
        <taxon>Benincaseae</taxon>
        <taxon>Cucumis</taxon>
    </lineage>
</organism>
<evidence type="ECO:0000313" key="2">
    <source>
        <dbReference type="EMBL" id="TYK07871.1"/>
    </source>
</evidence>
<proteinExistence type="predicted"/>
<name>A0A5D3C7M9_CUCMM</name>
<dbReference type="Pfam" id="PF13966">
    <property type="entry name" value="zf-RVT"/>
    <property type="match status" value="1"/>
</dbReference>
<sequence length="408" mass="46528">MFVLGDLVLVGDTLVPKKARFFIWKVILDRVNTVDRLVRRRTSLITPFCCMLCQNVEEDLDHLSWECHFARVVWSSFLSKFGVSFVESVLRETFVTELELVLQAEVVSRWPQTLEECMKEAQLVNDHNLVLKLARAKLGVPKANGGESSTTKTQGGSEKGIQQFRARLDRGLRFRCNEKYSHGHQCKVKEKRKPMLFILNEEESTVEGDITEGKDEEKVELKQLDITEGAEIKFKVITCFTSKGTMKLKGHVKGKEVIVLIDRGATHNFIHQALVEEKKILIEKGSHFGVTIGDGTRCKGKGICRKVELRLNKMTIVVDFLAVELGKVDVLLGMQWLDTTGTMKVHWPSLTMMFWVGEKQIVLKGDPSFIRAECSLKIIEKTWGVEDQGFLLEWQNYDLEAEDDYGEE</sequence>
<evidence type="ECO:0000259" key="1">
    <source>
        <dbReference type="Pfam" id="PF13966"/>
    </source>
</evidence>
<feature type="domain" description="Reverse transcriptase zinc-binding" evidence="1">
    <location>
        <begin position="14"/>
        <end position="74"/>
    </location>
</feature>
<dbReference type="InterPro" id="IPR026960">
    <property type="entry name" value="RVT-Znf"/>
</dbReference>
<comment type="caution">
    <text evidence="2">The sequence shown here is derived from an EMBL/GenBank/DDBJ whole genome shotgun (WGS) entry which is preliminary data.</text>
</comment>
<dbReference type="SUPFAM" id="SSF50630">
    <property type="entry name" value="Acid proteases"/>
    <property type="match status" value="1"/>
</dbReference>
<dbReference type="Gene3D" id="2.40.70.10">
    <property type="entry name" value="Acid Proteases"/>
    <property type="match status" value="1"/>
</dbReference>
<gene>
    <name evidence="2" type="ORF">E5676_scaffold1933G00160</name>
</gene>